<evidence type="ECO:0000313" key="3">
    <source>
        <dbReference type="Proteomes" id="UP001176478"/>
    </source>
</evidence>
<comment type="caution">
    <text evidence="2">The sequence shown here is derived from an EMBL/GenBank/DDBJ whole genome shotgun (WGS) entry which is preliminary data.</text>
</comment>
<organism evidence="2 3">
    <name type="scientific">Providencia huashanensis</name>
    <dbReference type="NCBI Taxonomy" id="3037798"/>
    <lineage>
        <taxon>Bacteria</taxon>
        <taxon>Pseudomonadati</taxon>
        <taxon>Pseudomonadota</taxon>
        <taxon>Gammaproteobacteria</taxon>
        <taxon>Enterobacterales</taxon>
        <taxon>Morganellaceae</taxon>
        <taxon>Providencia</taxon>
    </lineage>
</organism>
<protein>
    <submittedName>
        <fullName evidence="2">Uncharacterized protein</fullName>
    </submittedName>
</protein>
<reference evidence="2" key="2">
    <citation type="journal article" date="2024" name="Int. J. Antimicrob. Agents">
        <title>Identification of a novel Providencia species showing multi-drug-resistant in three patients with hospital-acquired infection.</title>
        <authorList>
            <person name="Yang W."/>
            <person name="Chen J."/>
            <person name="Yang F."/>
            <person name="Ji P."/>
            <person name="Shen S."/>
            <person name="Yin D."/>
            <person name="Hu F."/>
        </authorList>
    </citation>
    <scope>NUCLEOTIDE SEQUENCE</scope>
    <source>
        <strain evidence="2">CRE-138-0111</strain>
    </source>
</reference>
<reference evidence="2" key="1">
    <citation type="submission" date="2023-07" db="EMBL/GenBank/DDBJ databases">
        <authorList>
            <person name="Yang W."/>
            <person name="Chen J."/>
            <person name="Ji P."/>
            <person name="Hu F."/>
        </authorList>
    </citation>
    <scope>NUCLEOTIDE SEQUENCE</scope>
    <source>
        <strain evidence="2">CRE-138-0111</strain>
    </source>
</reference>
<evidence type="ECO:0000256" key="1">
    <source>
        <dbReference type="SAM" id="SignalP"/>
    </source>
</evidence>
<sequence>MFKKIIFVIFLSFTTYGFASDFTFKEKSPADREFNQDYQGAKKLQAQQKFVFDPKKKLPAEEQSYQALLDQRNADENSILHQFNACDANPTGAGCPNSKPWVNDRQQMKKMLEQAGRYW</sequence>
<keyword evidence="3" id="KW-1185">Reference proteome</keyword>
<name>A0ABT9AJM3_9GAMM</name>
<dbReference type="Proteomes" id="UP001176478">
    <property type="component" value="Unassembled WGS sequence"/>
</dbReference>
<dbReference type="EMBL" id="JAUQTG010000001">
    <property type="protein sequence ID" value="MDO7854864.1"/>
    <property type="molecule type" value="Genomic_DNA"/>
</dbReference>
<feature type="signal peptide" evidence="1">
    <location>
        <begin position="1"/>
        <end position="19"/>
    </location>
</feature>
<proteinExistence type="predicted"/>
<accession>A0ABT9AJM3</accession>
<gene>
    <name evidence="2" type="ORF">Q5E86_00405</name>
</gene>
<feature type="chain" id="PRO_5045802309" evidence="1">
    <location>
        <begin position="20"/>
        <end position="119"/>
    </location>
</feature>
<evidence type="ECO:0000313" key="2">
    <source>
        <dbReference type="EMBL" id="MDO7854864.1"/>
    </source>
</evidence>
<keyword evidence="1" id="KW-0732">Signal</keyword>